<evidence type="ECO:0000256" key="1">
    <source>
        <dbReference type="SAM" id="Coils"/>
    </source>
</evidence>
<dbReference type="SMART" id="SM00271">
    <property type="entry name" value="DnaJ"/>
    <property type="match status" value="1"/>
</dbReference>
<sequence>MAPKREKEETKDYYAILGVEPTAKPGEIKSAYRKLALQNHPDKNPGDEVAAERFKEISVAYAILSDPNKRHRYDLGETDAADVDSLNLDQLGVGAKMVLAMLSKFGVNAPTAVNPKVLSEAQAAASQAAQMLELNGNSLRLQTKTQCASFFKLHVPAGVAEAGICVQATSSSRSRFKLLHFDTSGQLLHQEDSHSSELQRGATEATMFFTPFDRYVYDKSATPKGMMKEDDTPPVFHQLDSFTPSRYRMLEDGDHLFGIFGDNFFRSTAVVLRATKCHPRVVGTLEEKERALATKKKELADFEYEYQEALEAFKKASTRLEKETATVDTLLKERSELYNAYAFGGGDAAAKGEPSAKRAAPAKTAAAAASAAPPPDRAAPPGMTEGEDVD</sequence>
<dbReference type="EMBL" id="HBJA01141285">
    <property type="protein sequence ID" value="CAE0837337.1"/>
    <property type="molecule type" value="Transcribed_RNA"/>
</dbReference>
<protein>
    <recommendedName>
        <fullName evidence="3">J domain-containing protein</fullName>
    </recommendedName>
</protein>
<dbReference type="InterPro" id="IPR018253">
    <property type="entry name" value="DnaJ_domain_CS"/>
</dbReference>
<dbReference type="Pfam" id="PF00226">
    <property type="entry name" value="DnaJ"/>
    <property type="match status" value="1"/>
</dbReference>
<organism evidence="4">
    <name type="scientific">Eutreptiella gymnastica</name>
    <dbReference type="NCBI Taxonomy" id="73025"/>
    <lineage>
        <taxon>Eukaryota</taxon>
        <taxon>Discoba</taxon>
        <taxon>Euglenozoa</taxon>
        <taxon>Euglenida</taxon>
        <taxon>Spirocuta</taxon>
        <taxon>Euglenophyceae</taxon>
        <taxon>Eutreptiales</taxon>
        <taxon>Eutreptiaceae</taxon>
        <taxon>Eutreptiella</taxon>
    </lineage>
</organism>
<dbReference type="PANTHER" id="PTHR44272:SF3">
    <property type="entry name" value="J DOMAIN-CONTAINING PROTEIN"/>
    <property type="match status" value="1"/>
</dbReference>
<dbReference type="PROSITE" id="PS50076">
    <property type="entry name" value="DNAJ_2"/>
    <property type="match status" value="1"/>
</dbReference>
<dbReference type="InterPro" id="IPR036869">
    <property type="entry name" value="J_dom_sf"/>
</dbReference>
<reference evidence="4" key="1">
    <citation type="submission" date="2021-01" db="EMBL/GenBank/DDBJ databases">
        <authorList>
            <person name="Corre E."/>
            <person name="Pelletier E."/>
            <person name="Niang G."/>
            <person name="Scheremetjew M."/>
            <person name="Finn R."/>
            <person name="Kale V."/>
            <person name="Holt S."/>
            <person name="Cochrane G."/>
            <person name="Meng A."/>
            <person name="Brown T."/>
            <person name="Cohen L."/>
        </authorList>
    </citation>
    <scope>NUCLEOTIDE SEQUENCE</scope>
    <source>
        <strain evidence="4">CCMP1594</strain>
    </source>
</reference>
<dbReference type="SUPFAM" id="SSF46565">
    <property type="entry name" value="Chaperone J-domain"/>
    <property type="match status" value="1"/>
</dbReference>
<feature type="region of interest" description="Disordered" evidence="2">
    <location>
        <begin position="346"/>
        <end position="390"/>
    </location>
</feature>
<gene>
    <name evidence="4" type="ORF">EGYM00163_LOCUS48709</name>
</gene>
<dbReference type="CDD" id="cd06257">
    <property type="entry name" value="DnaJ"/>
    <property type="match status" value="1"/>
</dbReference>
<evidence type="ECO:0000256" key="2">
    <source>
        <dbReference type="SAM" id="MobiDB-lite"/>
    </source>
</evidence>
<evidence type="ECO:0000259" key="3">
    <source>
        <dbReference type="PROSITE" id="PS50076"/>
    </source>
</evidence>
<evidence type="ECO:0000313" key="4">
    <source>
        <dbReference type="EMBL" id="CAE0837337.1"/>
    </source>
</evidence>
<feature type="coiled-coil region" evidence="1">
    <location>
        <begin position="285"/>
        <end position="312"/>
    </location>
</feature>
<dbReference type="InterPro" id="IPR052812">
    <property type="entry name" value="Plant_DnaJ_domain"/>
</dbReference>
<feature type="domain" description="J" evidence="3">
    <location>
        <begin position="12"/>
        <end position="77"/>
    </location>
</feature>
<dbReference type="PRINTS" id="PR00625">
    <property type="entry name" value="JDOMAIN"/>
</dbReference>
<keyword evidence="1" id="KW-0175">Coiled coil</keyword>
<feature type="compositionally biased region" description="Low complexity" evidence="2">
    <location>
        <begin position="357"/>
        <end position="371"/>
    </location>
</feature>
<proteinExistence type="predicted"/>
<dbReference type="AlphaFoldDB" id="A0A7S4GHM5"/>
<dbReference type="PANTHER" id="PTHR44272">
    <property type="entry name" value="DNAJ DOMAIN (PROKARYOTIC HEAT SHOCK PROTEIN)"/>
    <property type="match status" value="1"/>
</dbReference>
<name>A0A7S4GHM5_9EUGL</name>
<accession>A0A7S4GHM5</accession>
<dbReference type="PROSITE" id="PS00636">
    <property type="entry name" value="DNAJ_1"/>
    <property type="match status" value="1"/>
</dbReference>
<dbReference type="Gene3D" id="1.10.287.110">
    <property type="entry name" value="DnaJ domain"/>
    <property type="match status" value="1"/>
</dbReference>
<dbReference type="InterPro" id="IPR001623">
    <property type="entry name" value="DnaJ_domain"/>
</dbReference>